<keyword evidence="1" id="KW-1133">Transmembrane helix</keyword>
<feature type="transmembrane region" description="Helical" evidence="1">
    <location>
        <begin position="345"/>
        <end position="364"/>
    </location>
</feature>
<feature type="transmembrane region" description="Helical" evidence="1">
    <location>
        <begin position="164"/>
        <end position="184"/>
    </location>
</feature>
<feature type="transmembrane region" description="Helical" evidence="1">
    <location>
        <begin position="314"/>
        <end position="333"/>
    </location>
</feature>
<dbReference type="AlphaFoldDB" id="A0A7K1SEQ4"/>
<dbReference type="RefSeq" id="WP_157586961.1">
    <property type="nucleotide sequence ID" value="NZ_WPIN01000007.1"/>
</dbReference>
<reference evidence="2 3" key="1">
    <citation type="submission" date="2019-12" db="EMBL/GenBank/DDBJ databases">
        <title>Spirosoma sp. HMF4905 genome sequencing and assembly.</title>
        <authorList>
            <person name="Kang H."/>
            <person name="Cha I."/>
            <person name="Kim H."/>
            <person name="Joh K."/>
        </authorList>
    </citation>
    <scope>NUCLEOTIDE SEQUENCE [LARGE SCALE GENOMIC DNA]</scope>
    <source>
        <strain evidence="2 3">HMF4905</strain>
    </source>
</reference>
<dbReference type="Proteomes" id="UP000436006">
    <property type="component" value="Unassembled WGS sequence"/>
</dbReference>
<feature type="transmembrane region" description="Helical" evidence="1">
    <location>
        <begin position="287"/>
        <end position="307"/>
    </location>
</feature>
<gene>
    <name evidence="2" type="ORF">GO755_19405</name>
</gene>
<feature type="transmembrane region" description="Helical" evidence="1">
    <location>
        <begin position="141"/>
        <end position="158"/>
    </location>
</feature>
<comment type="caution">
    <text evidence="2">The sequence shown here is derived from an EMBL/GenBank/DDBJ whole genome shotgun (WGS) entry which is preliminary data.</text>
</comment>
<feature type="transmembrane region" description="Helical" evidence="1">
    <location>
        <begin position="260"/>
        <end position="281"/>
    </location>
</feature>
<protein>
    <recommendedName>
        <fullName evidence="4">YfhO family protein</fullName>
    </recommendedName>
</protein>
<name>A0A7K1SEQ4_9BACT</name>
<evidence type="ECO:0000313" key="3">
    <source>
        <dbReference type="Proteomes" id="UP000436006"/>
    </source>
</evidence>
<keyword evidence="3" id="KW-1185">Reference proteome</keyword>
<evidence type="ECO:0008006" key="4">
    <source>
        <dbReference type="Google" id="ProtNLM"/>
    </source>
</evidence>
<keyword evidence="1" id="KW-0812">Transmembrane</keyword>
<sequence length="578" mass="65424">MNLRPEWLTPLASNSPSQAPRASAFQYILLSVLLLIPAIIYYVTIYTNAYNFPYEDDFNSALSFVADYTSGELTSGEKLKLIFSQYNEHRIVFDRLVFLTDYWVFGQLNFVHLILIGNLALLLIGFLFIKVAFRGLPLNQKLFYLLPVAYSLFLFQYWELSTWSMAALQNLYVIPFALFSIYSLNQPGRRAFALACGAAILATFTSGNGMFTFVAGIPILILLKAYRNLTIWIIIGAATVGFYFLNYIRPPYHPDVVDSLFNHTGRAISYFFSLVGSLVGIGRPKLAILFGILLVLITLGLTGYLWYQKRLTAHLPVLGWLLFLYLTCLSLMASRSGMGVEQAFSPRYGIVVVMLFATQAVLAIETFTQRYLRLGVLAAYLSIALFIYMASTNQGNRHRIEDRTRQLRYSTAFFNDNPENLFLHWGSPGVAEPIFRNVLQKGIYTIPATTFQELKIIPQPFDSSKLVVTNTITSEVKPFNTTEFLVIYRSWALVNNGLPKNAVIQLVAHSPTTSYIFDTQKHAWDDVTDRTLGRQYTHPGFSCVLDKKDLKPGHYVLWLCLTDGESIAYQKLDATLDV</sequence>
<dbReference type="EMBL" id="WPIN01000007">
    <property type="protein sequence ID" value="MVM32224.1"/>
    <property type="molecule type" value="Genomic_DNA"/>
</dbReference>
<feature type="transmembrane region" description="Helical" evidence="1">
    <location>
        <begin position="110"/>
        <end position="129"/>
    </location>
</feature>
<feature type="transmembrane region" description="Helical" evidence="1">
    <location>
        <begin position="24"/>
        <end position="44"/>
    </location>
</feature>
<feature type="transmembrane region" description="Helical" evidence="1">
    <location>
        <begin position="191"/>
        <end position="223"/>
    </location>
</feature>
<keyword evidence="1" id="KW-0472">Membrane</keyword>
<evidence type="ECO:0000256" key="1">
    <source>
        <dbReference type="SAM" id="Phobius"/>
    </source>
</evidence>
<evidence type="ECO:0000313" key="2">
    <source>
        <dbReference type="EMBL" id="MVM32224.1"/>
    </source>
</evidence>
<organism evidence="2 3">
    <name type="scientific">Spirosoma arboris</name>
    <dbReference type="NCBI Taxonomy" id="2682092"/>
    <lineage>
        <taxon>Bacteria</taxon>
        <taxon>Pseudomonadati</taxon>
        <taxon>Bacteroidota</taxon>
        <taxon>Cytophagia</taxon>
        <taxon>Cytophagales</taxon>
        <taxon>Cytophagaceae</taxon>
        <taxon>Spirosoma</taxon>
    </lineage>
</organism>
<feature type="transmembrane region" description="Helical" evidence="1">
    <location>
        <begin position="371"/>
        <end position="390"/>
    </location>
</feature>
<feature type="transmembrane region" description="Helical" evidence="1">
    <location>
        <begin position="229"/>
        <end position="248"/>
    </location>
</feature>
<proteinExistence type="predicted"/>
<accession>A0A7K1SEQ4</accession>